<sequence>MHQSSSTPPMFAQNNAHGGMSEGINSMQQFSNTNRGGATSGHEASSRTEATQDQGRGWGSFSSWINTAVSTVSVVMENPNVVVSKAQTIGQGIRSVATEQIDRVYESLDPEYEYERERQKQRTQQHSHSPAPGQRQQEHTTYAPAQAAGIQDKHFANTSNSLNSQSSPLEALTANSNLGLNQRPQIKEKEPLTGLASSKLAYKDESADIDAAGDGWGDDAWGDDWGGQLDGDTLHAGTSEDLPGISDRGTVTKNVAPTLQLPPPPPEASAQTHQQTAQGPYPIRKSLDQPNRASSPMKFARDLQSEEIDTQTSPPASRTGGGLNIPSAFGDQGRSGFPDLQSQRRPSSDLRPAEALFSTLDFASNALGSAVLGVHRKVTQASPTPSSRSATAPNARPIRPSSPATAERMHNSSSSGGRDISGTMDRLAMSNPSLEVVGGNVVSTGLGALESLGKRAVDVISDVRRAGHLSQGQGSSQNSDVYDENNSFKIPARMSFTVLVDEAGGRLHIVATRGLASAVAARVAPLAAGRKEVLEMGQLDELEQLLQPESLDSAIGELSVDLLAGHKDFRAMVALLEKMGVHGTTHLRQLRNCTRKLGSLVADTVHAFEQEWHNHQSRASEKDFFARAPIKKFFESKLLSIYFDGLRALAQFTVRTCDQALRIAETLNVCLAEKTGAAVSSTAHLEGDEREHHPPLVLAAVLKQFLGSLIAETKFVAKTYHQTMDAILVAAKQFTTPLDNLDWEDLSMGVDKIKGLLIGTESVEAVGLIHSATLCILDILKNELMLDALQGRIVPTARKPQVKAHPAPRALPKVAADEAVPPRSLSAASSRRDPISSRPRNHPPPKPKSVKDEDFFSILNS</sequence>
<feature type="region of interest" description="Disordered" evidence="1">
    <location>
        <begin position="1"/>
        <end position="58"/>
    </location>
</feature>
<dbReference type="AlphaFoldDB" id="A0A9P6M4Z9"/>
<feature type="region of interest" description="Disordered" evidence="1">
    <location>
        <begin position="113"/>
        <end position="142"/>
    </location>
</feature>
<dbReference type="EMBL" id="JAAAHY010000225">
    <property type="protein sequence ID" value="KAF9965745.1"/>
    <property type="molecule type" value="Genomic_DNA"/>
</dbReference>
<evidence type="ECO:0000313" key="2">
    <source>
        <dbReference type="EMBL" id="KAF9965745.1"/>
    </source>
</evidence>
<feature type="compositionally biased region" description="Polar residues" evidence="1">
    <location>
        <begin position="1"/>
        <end position="16"/>
    </location>
</feature>
<reference evidence="2" key="1">
    <citation type="journal article" date="2020" name="Fungal Divers.">
        <title>Resolving the Mortierellaceae phylogeny through synthesis of multi-gene phylogenetics and phylogenomics.</title>
        <authorList>
            <person name="Vandepol N."/>
            <person name="Liber J."/>
            <person name="Desiro A."/>
            <person name="Na H."/>
            <person name="Kennedy M."/>
            <person name="Barry K."/>
            <person name="Grigoriev I.V."/>
            <person name="Miller A.N."/>
            <person name="O'Donnell K."/>
            <person name="Stajich J.E."/>
            <person name="Bonito G."/>
        </authorList>
    </citation>
    <scope>NUCLEOTIDE SEQUENCE</scope>
    <source>
        <strain evidence="2">CK1249</strain>
    </source>
</reference>
<gene>
    <name evidence="2" type="ORF">BGZ70_004192</name>
</gene>
<protein>
    <submittedName>
        <fullName evidence="2">Uncharacterized protein</fullName>
    </submittedName>
</protein>
<dbReference type="Proteomes" id="UP000738359">
    <property type="component" value="Unassembled WGS sequence"/>
</dbReference>
<organism evidence="2 3">
    <name type="scientific">Mortierella alpina</name>
    <name type="common">Oleaginous fungus</name>
    <name type="synonym">Mortierella renispora</name>
    <dbReference type="NCBI Taxonomy" id="64518"/>
    <lineage>
        <taxon>Eukaryota</taxon>
        <taxon>Fungi</taxon>
        <taxon>Fungi incertae sedis</taxon>
        <taxon>Mucoromycota</taxon>
        <taxon>Mortierellomycotina</taxon>
        <taxon>Mortierellomycetes</taxon>
        <taxon>Mortierellales</taxon>
        <taxon>Mortierellaceae</taxon>
        <taxon>Mortierella</taxon>
    </lineage>
</organism>
<name>A0A9P6M4Z9_MORAP</name>
<feature type="compositionally biased region" description="Polar residues" evidence="1">
    <location>
        <begin position="47"/>
        <end position="58"/>
    </location>
</feature>
<dbReference type="OrthoDB" id="5597648at2759"/>
<feature type="region of interest" description="Disordered" evidence="1">
    <location>
        <begin position="378"/>
        <end position="425"/>
    </location>
</feature>
<feature type="compositionally biased region" description="Polar residues" evidence="1">
    <location>
        <begin position="23"/>
        <end position="37"/>
    </location>
</feature>
<keyword evidence="3" id="KW-1185">Reference proteome</keyword>
<feature type="compositionally biased region" description="Low complexity" evidence="1">
    <location>
        <begin position="381"/>
        <end position="397"/>
    </location>
</feature>
<accession>A0A9P6M4Z9</accession>
<evidence type="ECO:0000313" key="3">
    <source>
        <dbReference type="Proteomes" id="UP000738359"/>
    </source>
</evidence>
<feature type="region of interest" description="Disordered" evidence="1">
    <location>
        <begin position="213"/>
        <end position="351"/>
    </location>
</feature>
<evidence type="ECO:0000256" key="1">
    <source>
        <dbReference type="SAM" id="MobiDB-lite"/>
    </source>
</evidence>
<feature type="compositionally biased region" description="Low complexity" evidence="1">
    <location>
        <begin position="819"/>
        <end position="829"/>
    </location>
</feature>
<feature type="region of interest" description="Disordered" evidence="1">
    <location>
        <begin position="799"/>
        <end position="861"/>
    </location>
</feature>
<comment type="caution">
    <text evidence="2">The sequence shown here is derived from an EMBL/GenBank/DDBJ whole genome shotgun (WGS) entry which is preliminary data.</text>
</comment>
<feature type="compositionally biased region" description="Polar residues" evidence="1">
    <location>
        <begin position="269"/>
        <end position="278"/>
    </location>
</feature>
<proteinExistence type="predicted"/>